<evidence type="ECO:0000256" key="8">
    <source>
        <dbReference type="ARBA" id="ARBA00023136"/>
    </source>
</evidence>
<feature type="transmembrane region" description="Helical" evidence="10">
    <location>
        <begin position="436"/>
        <end position="454"/>
    </location>
</feature>
<comment type="subcellular location">
    <subcellularLocation>
        <location evidence="1">Cell inner membrane</location>
        <topology evidence="1">Multi-pass membrane protein</topology>
    </subcellularLocation>
</comment>
<feature type="transmembrane region" description="Helical" evidence="10">
    <location>
        <begin position="367"/>
        <end position="388"/>
    </location>
</feature>
<dbReference type="KEGG" id="slan:GV829_01230"/>
<keyword evidence="2" id="KW-0813">Transport</keyword>
<dbReference type="GO" id="GO:0042910">
    <property type="term" value="F:xenobiotic transmembrane transporter activity"/>
    <property type="evidence" value="ECO:0007669"/>
    <property type="project" value="InterPro"/>
</dbReference>
<evidence type="ECO:0000313" key="11">
    <source>
        <dbReference type="EMBL" id="QJQ31233.1"/>
    </source>
</evidence>
<accession>A0A6M4AQE0</accession>
<dbReference type="Pfam" id="PF01554">
    <property type="entry name" value="MatE"/>
    <property type="match status" value="2"/>
</dbReference>
<dbReference type="AlphaFoldDB" id="A0A6M4AQE0"/>
<evidence type="ECO:0000256" key="1">
    <source>
        <dbReference type="ARBA" id="ARBA00004429"/>
    </source>
</evidence>
<dbReference type="Proteomes" id="UP000503018">
    <property type="component" value="Chromosome"/>
</dbReference>
<organism evidence="11 12">
    <name type="scientific">Sphingomonas lacunae</name>
    <dbReference type="NCBI Taxonomy" id="2698828"/>
    <lineage>
        <taxon>Bacteria</taxon>
        <taxon>Pseudomonadati</taxon>
        <taxon>Pseudomonadota</taxon>
        <taxon>Alphaproteobacteria</taxon>
        <taxon>Sphingomonadales</taxon>
        <taxon>Sphingomonadaceae</taxon>
        <taxon>Sphingomonas</taxon>
    </lineage>
</organism>
<dbReference type="EMBL" id="CP053015">
    <property type="protein sequence ID" value="QJQ31233.1"/>
    <property type="molecule type" value="Genomic_DNA"/>
</dbReference>
<evidence type="ECO:0000256" key="10">
    <source>
        <dbReference type="SAM" id="Phobius"/>
    </source>
</evidence>
<dbReference type="GO" id="GO:0005886">
    <property type="term" value="C:plasma membrane"/>
    <property type="evidence" value="ECO:0007669"/>
    <property type="project" value="UniProtKB-SubCell"/>
</dbReference>
<dbReference type="NCBIfam" id="TIGR00797">
    <property type="entry name" value="matE"/>
    <property type="match status" value="1"/>
</dbReference>
<feature type="transmembrane region" description="Helical" evidence="10">
    <location>
        <begin position="109"/>
        <end position="131"/>
    </location>
</feature>
<keyword evidence="8 10" id="KW-0472">Membrane</keyword>
<keyword evidence="3" id="KW-0050">Antiport</keyword>
<feature type="transmembrane region" description="Helical" evidence="10">
    <location>
        <begin position="409"/>
        <end position="430"/>
    </location>
</feature>
<keyword evidence="6 10" id="KW-1133">Transmembrane helix</keyword>
<name>A0A6M4AQE0_9SPHN</name>
<proteinExistence type="predicted"/>
<evidence type="ECO:0000256" key="3">
    <source>
        <dbReference type="ARBA" id="ARBA00022449"/>
    </source>
</evidence>
<feature type="transmembrane region" description="Helical" evidence="10">
    <location>
        <begin position="29"/>
        <end position="52"/>
    </location>
</feature>
<sequence length="468" mass="49371">MSDSSLSPMPSRPVPAHGTMRELPALLRLAGPLAAANLLQMAVYAVDVIFVARLGAGPLAAASLGVSIVSLLTWSLSGLVGAAAPVMAAELGQRRHAVREVRRTMRMGFWLAFIAGAAAMLLCLFAEPFMLATGQPPRLAAEAGGFVHLLMWCIIPGLIASLLRIFVSAMGRATIAMVITLIALLVNALGNWLLVFGNAGFPTMGLAGSAVASIITNLVMVAAYVAVIQTDRRFRRFHLFGRWWRIERTRLSELFRIGGPIGLTILAEAGLFSGAAFLMGRIGEVQLAAHTVALQIAAIAFQVPFGVAQAATIRVGLAYGARDHMAIARAGRTALFVGIGFMAMTACAIWLFPRALVSIYVDTSDPANALLVVLAVQYLAVAAAFQLFDGAQAVGAGALRGLQDTRTPMIMAVSGYWVVGYGCAIWLGFFTPLEGLGVWIGLAAGLVAVSAMLLSRWSMRARLGLLPA</sequence>
<feature type="transmembrane region" description="Helical" evidence="10">
    <location>
        <begin position="64"/>
        <end position="88"/>
    </location>
</feature>
<dbReference type="CDD" id="cd13131">
    <property type="entry name" value="MATE_NorM_like"/>
    <property type="match status" value="1"/>
</dbReference>
<evidence type="ECO:0000256" key="5">
    <source>
        <dbReference type="ARBA" id="ARBA00022692"/>
    </source>
</evidence>
<dbReference type="GO" id="GO:0015297">
    <property type="term" value="F:antiporter activity"/>
    <property type="evidence" value="ECO:0007669"/>
    <property type="project" value="UniProtKB-KW"/>
</dbReference>
<dbReference type="InterPro" id="IPR050222">
    <property type="entry name" value="MATE_MdtK"/>
</dbReference>
<keyword evidence="4" id="KW-1003">Cell membrane</keyword>
<evidence type="ECO:0000256" key="2">
    <source>
        <dbReference type="ARBA" id="ARBA00022448"/>
    </source>
</evidence>
<gene>
    <name evidence="11" type="ORF">GV829_01230</name>
</gene>
<protein>
    <recommendedName>
        <fullName evidence="9">Multidrug-efflux transporter</fullName>
    </recommendedName>
</protein>
<evidence type="ECO:0000256" key="4">
    <source>
        <dbReference type="ARBA" id="ARBA00022475"/>
    </source>
</evidence>
<evidence type="ECO:0000256" key="9">
    <source>
        <dbReference type="ARBA" id="ARBA00031636"/>
    </source>
</evidence>
<evidence type="ECO:0000256" key="7">
    <source>
        <dbReference type="ARBA" id="ARBA00023065"/>
    </source>
</evidence>
<dbReference type="PANTHER" id="PTHR43298">
    <property type="entry name" value="MULTIDRUG RESISTANCE PROTEIN NORM-RELATED"/>
    <property type="match status" value="1"/>
</dbReference>
<feature type="transmembrane region" description="Helical" evidence="10">
    <location>
        <begin position="175"/>
        <end position="194"/>
    </location>
</feature>
<evidence type="ECO:0000256" key="6">
    <source>
        <dbReference type="ARBA" id="ARBA00022989"/>
    </source>
</evidence>
<dbReference type="PANTHER" id="PTHR43298:SF2">
    <property type="entry name" value="FMN_FAD EXPORTER YEEO-RELATED"/>
    <property type="match status" value="1"/>
</dbReference>
<keyword evidence="7" id="KW-0406">Ion transport</keyword>
<feature type="transmembrane region" description="Helical" evidence="10">
    <location>
        <begin position="334"/>
        <end position="352"/>
    </location>
</feature>
<keyword evidence="12" id="KW-1185">Reference proteome</keyword>
<feature type="transmembrane region" description="Helical" evidence="10">
    <location>
        <begin position="254"/>
        <end position="280"/>
    </location>
</feature>
<dbReference type="PIRSF" id="PIRSF006603">
    <property type="entry name" value="DinF"/>
    <property type="match status" value="1"/>
</dbReference>
<dbReference type="InterPro" id="IPR002528">
    <property type="entry name" value="MATE_fam"/>
</dbReference>
<dbReference type="GO" id="GO:0006811">
    <property type="term" value="P:monoatomic ion transport"/>
    <property type="evidence" value="ECO:0007669"/>
    <property type="project" value="UniProtKB-KW"/>
</dbReference>
<evidence type="ECO:0000313" key="12">
    <source>
        <dbReference type="Proteomes" id="UP000503018"/>
    </source>
</evidence>
<keyword evidence="5 10" id="KW-0812">Transmembrane</keyword>
<reference evidence="11 12" key="1">
    <citation type="submission" date="2020-01" db="EMBL/GenBank/DDBJ databases">
        <title>Sphingomonas sp. strain CSW-10.</title>
        <authorList>
            <person name="Chen W.-M."/>
        </authorList>
    </citation>
    <scope>NUCLEOTIDE SEQUENCE [LARGE SCALE GENOMIC DNA]</scope>
    <source>
        <strain evidence="11 12">CSW-10</strain>
    </source>
</reference>
<dbReference type="InterPro" id="IPR048279">
    <property type="entry name" value="MdtK-like"/>
</dbReference>
<feature type="transmembrane region" description="Helical" evidence="10">
    <location>
        <begin position="143"/>
        <end position="163"/>
    </location>
</feature>
<feature type="transmembrane region" description="Helical" evidence="10">
    <location>
        <begin position="292"/>
        <end position="313"/>
    </location>
</feature>
<feature type="transmembrane region" description="Helical" evidence="10">
    <location>
        <begin position="206"/>
        <end position="227"/>
    </location>
</feature>